<keyword evidence="4" id="KW-1185">Reference proteome</keyword>
<dbReference type="Gene3D" id="3.40.50.10490">
    <property type="entry name" value="Glucose-6-phosphate isomerase like protein, domain 1"/>
    <property type="match status" value="3"/>
</dbReference>
<accession>A0ABS7S6Y9</accession>
<evidence type="ECO:0000256" key="1">
    <source>
        <dbReference type="ARBA" id="ARBA00022737"/>
    </source>
</evidence>
<dbReference type="SUPFAM" id="SSF53697">
    <property type="entry name" value="SIS domain"/>
    <property type="match status" value="1"/>
</dbReference>
<comment type="caution">
    <text evidence="3">The sequence shown here is derived from an EMBL/GenBank/DDBJ whole genome shotgun (WGS) entry which is preliminary data.</text>
</comment>
<name>A0ABS7S6Y9_9MICO</name>
<dbReference type="InterPro" id="IPR001347">
    <property type="entry name" value="SIS_dom"/>
</dbReference>
<dbReference type="CDD" id="cd05009">
    <property type="entry name" value="SIS_GlmS_GlmD_2"/>
    <property type="match status" value="1"/>
</dbReference>
<dbReference type="Pfam" id="PF01380">
    <property type="entry name" value="SIS"/>
    <property type="match status" value="1"/>
</dbReference>
<feature type="domain" description="SIS" evidence="2">
    <location>
        <begin position="26"/>
        <end position="159"/>
    </location>
</feature>
<protein>
    <submittedName>
        <fullName evidence="3">SIS domain-containing protein</fullName>
    </submittedName>
</protein>
<dbReference type="InterPro" id="IPR035466">
    <property type="entry name" value="GlmS/AgaS_SIS"/>
</dbReference>
<evidence type="ECO:0000313" key="3">
    <source>
        <dbReference type="EMBL" id="MBZ2195071.1"/>
    </source>
</evidence>
<dbReference type="InterPro" id="IPR035490">
    <property type="entry name" value="GlmS/FrlB_SIS"/>
</dbReference>
<evidence type="ECO:0000259" key="2">
    <source>
        <dbReference type="PROSITE" id="PS51464"/>
    </source>
</evidence>
<sequence length="296" mass="30892">MNRTAIEVASQPGTWREALALHASGLRGLPAAGERVAVIGCGTSWFMAQSYAVLREQAGQGETDAFTATEFPAGRAYDRIVTISRSGTTTEIVDLLAGSAGPSVLITAVAGGPAAANADHEIVLDFADEESVVQTRFATTALLLLRASVVGTGALDTVPEAADAALAQDLPQAWVDADQVTFLGTGWTIGLAHEAALKMRESSQFWTESYPAMEYRHGPIAIAQPGRLVWVFGPTPAGLADDVAATGATLVSSDLDPLAQLVVLHRLAVARAEARGLDADTPRNLTRSVILDPGAH</sequence>
<dbReference type="Proteomes" id="UP000826651">
    <property type="component" value="Unassembled WGS sequence"/>
</dbReference>
<reference evidence="3 4" key="1">
    <citation type="submission" date="2021-04" db="EMBL/GenBank/DDBJ databases">
        <title>Ruania sp. nov., isolated from sandy soil of mangrove forest.</title>
        <authorList>
            <person name="Ge X."/>
            <person name="Huang R."/>
            <person name="Liu W."/>
        </authorList>
    </citation>
    <scope>NUCLEOTIDE SEQUENCE [LARGE SCALE GENOMIC DNA]</scope>
    <source>
        <strain evidence="3 4">N2-46</strain>
    </source>
</reference>
<dbReference type="PROSITE" id="PS51464">
    <property type="entry name" value="SIS"/>
    <property type="match status" value="1"/>
</dbReference>
<dbReference type="EMBL" id="JAGSHT010000002">
    <property type="protein sequence ID" value="MBZ2195071.1"/>
    <property type="molecule type" value="Genomic_DNA"/>
</dbReference>
<proteinExistence type="predicted"/>
<dbReference type="InterPro" id="IPR046348">
    <property type="entry name" value="SIS_dom_sf"/>
</dbReference>
<dbReference type="RefSeq" id="WP_223402610.1">
    <property type="nucleotide sequence ID" value="NZ_JAGSHT010000002.1"/>
</dbReference>
<dbReference type="PANTHER" id="PTHR10937">
    <property type="entry name" value="GLUCOSAMINE--FRUCTOSE-6-PHOSPHATE AMINOTRANSFERASE, ISOMERIZING"/>
    <property type="match status" value="1"/>
</dbReference>
<keyword evidence="1" id="KW-0677">Repeat</keyword>
<evidence type="ECO:0000313" key="4">
    <source>
        <dbReference type="Proteomes" id="UP000826651"/>
    </source>
</evidence>
<dbReference type="CDD" id="cd05008">
    <property type="entry name" value="SIS_GlmS_GlmD_1"/>
    <property type="match status" value="1"/>
</dbReference>
<organism evidence="3 4">
    <name type="scientific">Occultella gossypii</name>
    <dbReference type="NCBI Taxonomy" id="2800820"/>
    <lineage>
        <taxon>Bacteria</taxon>
        <taxon>Bacillati</taxon>
        <taxon>Actinomycetota</taxon>
        <taxon>Actinomycetes</taxon>
        <taxon>Micrococcales</taxon>
        <taxon>Ruaniaceae</taxon>
        <taxon>Occultella</taxon>
    </lineage>
</organism>
<gene>
    <name evidence="3" type="ORF">KCQ71_02805</name>
</gene>